<dbReference type="AlphaFoldDB" id="A0A5B1LG36"/>
<name>A0A5B1LG36_9ACTN</name>
<organism evidence="4 5">
    <name type="scientific">Nocardioides humilatus</name>
    <dbReference type="NCBI Taxonomy" id="2607660"/>
    <lineage>
        <taxon>Bacteria</taxon>
        <taxon>Bacillati</taxon>
        <taxon>Actinomycetota</taxon>
        <taxon>Actinomycetes</taxon>
        <taxon>Propionibacteriales</taxon>
        <taxon>Nocardioidaceae</taxon>
        <taxon>Nocardioides</taxon>
    </lineage>
</organism>
<dbReference type="RefSeq" id="WP_149728648.1">
    <property type="nucleotide sequence ID" value="NZ_VUJV01000003.1"/>
</dbReference>
<feature type="domain" description="Mce/MlaD" evidence="2">
    <location>
        <begin position="39"/>
        <end position="114"/>
    </location>
</feature>
<keyword evidence="5" id="KW-1185">Reference proteome</keyword>
<dbReference type="Pfam" id="PF11887">
    <property type="entry name" value="Mce4_CUP1"/>
    <property type="match status" value="1"/>
</dbReference>
<dbReference type="InterPro" id="IPR005693">
    <property type="entry name" value="Mce"/>
</dbReference>
<sequence length="362" mass="38250">MRRLIVSTLAATLATVGLAACSTGYKDLPLPGSDVGGDTYEVTAVFDQALNLAQGAQVKVNGVSVGRVQDVKAKDFQAIVSMDIKESVEIPDDSTVRLRYDTPLGELIVQVTPGKSGRDLGDGDAFAERRTTTAPSVEDALASASMLINGGRLGELQTIAEELNTTFGGREEEIRASLERVTSFLHEANASSDDIGRALEALRSVSSVLAERRGTIRKALDQVGPAVETLGKDTDKIVALLTSVEGLARTAKRIALQVDDPLLTILQQIGPIADQVLATKSKLRAGLDDLVAVADQLSRTVPSDTLPLRALLHLDETQLNILGGDPRAQVDEGAAADAVRRGDLYLPGLGLLLGANDVEGRR</sequence>
<evidence type="ECO:0000259" key="2">
    <source>
        <dbReference type="Pfam" id="PF02470"/>
    </source>
</evidence>
<evidence type="ECO:0000313" key="4">
    <source>
        <dbReference type="EMBL" id="KAA1419314.1"/>
    </source>
</evidence>
<dbReference type="PROSITE" id="PS51257">
    <property type="entry name" value="PROKAR_LIPOPROTEIN"/>
    <property type="match status" value="1"/>
</dbReference>
<gene>
    <name evidence="4" type="ORF">F0U44_12790</name>
</gene>
<keyword evidence="1" id="KW-0732">Signal</keyword>
<reference evidence="4 5" key="2">
    <citation type="submission" date="2019-09" db="EMBL/GenBank/DDBJ databases">
        <authorList>
            <person name="Jin C."/>
        </authorList>
    </citation>
    <scope>NUCLEOTIDE SEQUENCE [LARGE SCALE GENOMIC DNA]</scope>
    <source>
        <strain evidence="4 5">BN130099</strain>
    </source>
</reference>
<dbReference type="GO" id="GO:0005576">
    <property type="term" value="C:extracellular region"/>
    <property type="evidence" value="ECO:0007669"/>
    <property type="project" value="TreeGrafter"/>
</dbReference>
<feature type="signal peptide" evidence="1">
    <location>
        <begin position="1"/>
        <end position="19"/>
    </location>
</feature>
<dbReference type="Proteomes" id="UP000325003">
    <property type="component" value="Unassembled WGS sequence"/>
</dbReference>
<dbReference type="InterPro" id="IPR052336">
    <property type="entry name" value="MlaD_Phospholipid_Transporter"/>
</dbReference>
<dbReference type="EMBL" id="VUJV01000003">
    <property type="protein sequence ID" value="KAA1419314.1"/>
    <property type="molecule type" value="Genomic_DNA"/>
</dbReference>
<dbReference type="Pfam" id="PF02470">
    <property type="entry name" value="MlaD"/>
    <property type="match status" value="1"/>
</dbReference>
<dbReference type="NCBIfam" id="TIGR00996">
    <property type="entry name" value="Mtu_fam_mce"/>
    <property type="match status" value="1"/>
</dbReference>
<protein>
    <submittedName>
        <fullName evidence="4">MCE family protein</fullName>
    </submittedName>
</protein>
<accession>A0A5B1LG36</accession>
<evidence type="ECO:0000256" key="1">
    <source>
        <dbReference type="SAM" id="SignalP"/>
    </source>
</evidence>
<reference evidence="4 5" key="1">
    <citation type="submission" date="2019-09" db="EMBL/GenBank/DDBJ databases">
        <title>Nocardioides panacisoli sp. nov., isolated from the soil of a ginseng field.</title>
        <authorList>
            <person name="Cho C."/>
        </authorList>
    </citation>
    <scope>NUCLEOTIDE SEQUENCE [LARGE SCALE GENOMIC DNA]</scope>
    <source>
        <strain evidence="4 5">BN130099</strain>
    </source>
</reference>
<comment type="caution">
    <text evidence="4">The sequence shown here is derived from an EMBL/GenBank/DDBJ whole genome shotgun (WGS) entry which is preliminary data.</text>
</comment>
<evidence type="ECO:0000259" key="3">
    <source>
        <dbReference type="Pfam" id="PF11887"/>
    </source>
</evidence>
<dbReference type="PANTHER" id="PTHR33371">
    <property type="entry name" value="INTERMEMBRANE PHOSPHOLIPID TRANSPORT SYSTEM BINDING PROTEIN MLAD-RELATED"/>
    <property type="match status" value="1"/>
</dbReference>
<feature type="chain" id="PRO_5022932340" evidence="1">
    <location>
        <begin position="20"/>
        <end position="362"/>
    </location>
</feature>
<dbReference type="InterPro" id="IPR003399">
    <property type="entry name" value="Mce/MlaD"/>
</dbReference>
<feature type="domain" description="Mammalian cell entry C-terminal" evidence="3">
    <location>
        <begin position="117"/>
        <end position="280"/>
    </location>
</feature>
<proteinExistence type="predicted"/>
<evidence type="ECO:0000313" key="5">
    <source>
        <dbReference type="Proteomes" id="UP000325003"/>
    </source>
</evidence>
<dbReference type="PANTHER" id="PTHR33371:SF15">
    <property type="entry name" value="LIPOPROTEIN LPRN"/>
    <property type="match status" value="1"/>
</dbReference>
<dbReference type="InterPro" id="IPR024516">
    <property type="entry name" value="Mce_C"/>
</dbReference>